<dbReference type="InterPro" id="IPR006299">
    <property type="entry name" value="FlgC"/>
</dbReference>
<evidence type="ECO:0000313" key="10">
    <source>
        <dbReference type="Proteomes" id="UP000708298"/>
    </source>
</evidence>
<sequence>MADVFAITGSAMNAQNARLSTIASNLANANSIAAPGDAPYRAHEVVFQAGPVDASDTEPGDDADPAGQVASLGVNIVGTVLSNAPPVQTYDPSSPYADAQGYVTGSNVSQVGQMVDLINASNSYSASVAVPQQATRVDQQMISAFQVS</sequence>
<comment type="subcellular location">
    <subcellularLocation>
        <location evidence="1 6">Bacterial flagellum basal body</location>
    </subcellularLocation>
</comment>
<evidence type="ECO:0000256" key="1">
    <source>
        <dbReference type="ARBA" id="ARBA00004117"/>
    </source>
</evidence>
<keyword evidence="9" id="KW-0282">Flagellum</keyword>
<comment type="caution">
    <text evidence="9">The sequence shown here is derived from an EMBL/GenBank/DDBJ whole genome shotgun (WGS) entry which is preliminary data.</text>
</comment>
<feature type="domain" description="Flagellar basal body rod protein N-terminal" evidence="7">
    <location>
        <begin position="9"/>
        <end position="30"/>
    </location>
</feature>
<dbReference type="RefSeq" id="WP_227320565.1">
    <property type="nucleotide sequence ID" value="NZ_JAESVB010000002.1"/>
</dbReference>
<accession>A0A963YQ86</accession>
<keyword evidence="9" id="KW-0966">Cell projection</keyword>
<dbReference type="InterPro" id="IPR019776">
    <property type="entry name" value="Flagellar_basal_body_rod_CS"/>
</dbReference>
<dbReference type="PANTHER" id="PTHR30435:SF2">
    <property type="entry name" value="FLAGELLAR BASAL-BODY ROD PROTEIN FLGC"/>
    <property type="match status" value="1"/>
</dbReference>
<evidence type="ECO:0000256" key="6">
    <source>
        <dbReference type="RuleBase" id="RU362062"/>
    </source>
</evidence>
<organism evidence="9 10">
    <name type="scientific">Acidisoma silvae</name>
    <dbReference type="NCBI Taxonomy" id="2802396"/>
    <lineage>
        <taxon>Bacteria</taxon>
        <taxon>Pseudomonadati</taxon>
        <taxon>Pseudomonadota</taxon>
        <taxon>Alphaproteobacteria</taxon>
        <taxon>Acetobacterales</taxon>
        <taxon>Acidocellaceae</taxon>
        <taxon>Acidisoma</taxon>
    </lineage>
</organism>
<comment type="subunit">
    <text evidence="5 6">The basal body constitutes a major portion of the flagellar organelle and consists of four rings (L,P,S, and M) mounted on a central rod. The rod consists of about 26 subunits of FlgG in the distal portion, and FlgB, FlgC and FlgF are thought to build up the proximal portion of the rod with about 6 subunits each.</text>
</comment>
<keyword evidence="4 6" id="KW-0975">Bacterial flagellum</keyword>
<evidence type="ECO:0000256" key="4">
    <source>
        <dbReference type="ARBA" id="ARBA00023143"/>
    </source>
</evidence>
<name>A0A963YQ86_9PROT</name>
<comment type="similarity">
    <text evidence="2">Belongs to the flagella basal body rod proteins family.</text>
</comment>
<dbReference type="Proteomes" id="UP000708298">
    <property type="component" value="Unassembled WGS sequence"/>
</dbReference>
<dbReference type="GO" id="GO:0030694">
    <property type="term" value="C:bacterial-type flagellum basal body, rod"/>
    <property type="evidence" value="ECO:0007669"/>
    <property type="project" value="UniProtKB-UniRule"/>
</dbReference>
<dbReference type="GO" id="GO:0071978">
    <property type="term" value="P:bacterial-type flagellum-dependent swarming motility"/>
    <property type="evidence" value="ECO:0007669"/>
    <property type="project" value="TreeGrafter"/>
</dbReference>
<evidence type="ECO:0000259" key="7">
    <source>
        <dbReference type="Pfam" id="PF00460"/>
    </source>
</evidence>
<reference evidence="9" key="2">
    <citation type="submission" date="2021-01" db="EMBL/GenBank/DDBJ databases">
        <authorList>
            <person name="Mieszkin S."/>
            <person name="Pouder E."/>
            <person name="Alain K."/>
        </authorList>
    </citation>
    <scope>NUCLEOTIDE SEQUENCE</scope>
    <source>
        <strain evidence="9">HW T2.11</strain>
    </source>
</reference>
<gene>
    <name evidence="9" type="primary">flgC</name>
    <name evidence="9" type="ORF">ASILVAE211_06920</name>
</gene>
<keyword evidence="10" id="KW-1185">Reference proteome</keyword>
<evidence type="ECO:0000256" key="2">
    <source>
        <dbReference type="ARBA" id="ARBA00009677"/>
    </source>
</evidence>
<dbReference type="InterPro" id="IPR001444">
    <property type="entry name" value="Flag_bb_rod_N"/>
</dbReference>
<dbReference type="Pfam" id="PF06429">
    <property type="entry name" value="Flg_bbr_C"/>
    <property type="match status" value="1"/>
</dbReference>
<dbReference type="Pfam" id="PF00460">
    <property type="entry name" value="Flg_bb_rod"/>
    <property type="match status" value="1"/>
</dbReference>
<dbReference type="AlphaFoldDB" id="A0A963YQ86"/>
<protein>
    <recommendedName>
        <fullName evidence="3 6">Flagellar basal-body rod protein FlgC</fullName>
    </recommendedName>
</protein>
<keyword evidence="9" id="KW-0969">Cilium</keyword>
<proteinExistence type="inferred from homology"/>
<evidence type="ECO:0000256" key="5">
    <source>
        <dbReference type="ARBA" id="ARBA00025933"/>
    </source>
</evidence>
<dbReference type="NCBIfam" id="TIGR01395">
    <property type="entry name" value="FlgC"/>
    <property type="match status" value="1"/>
</dbReference>
<dbReference type="PANTHER" id="PTHR30435">
    <property type="entry name" value="FLAGELLAR PROTEIN"/>
    <property type="match status" value="1"/>
</dbReference>
<dbReference type="PROSITE" id="PS00588">
    <property type="entry name" value="FLAGELLA_BB_ROD"/>
    <property type="match status" value="1"/>
</dbReference>
<feature type="domain" description="Flagellar basal-body/hook protein C-terminal" evidence="8">
    <location>
        <begin position="99"/>
        <end position="143"/>
    </location>
</feature>
<evidence type="ECO:0000259" key="8">
    <source>
        <dbReference type="Pfam" id="PF06429"/>
    </source>
</evidence>
<reference evidence="9" key="1">
    <citation type="journal article" date="2021" name="Microorganisms">
        <title>Acidisoma silvae sp. nov. and Acidisomacellulosilytica sp. nov., Two Acidophilic Bacteria Isolated from Decaying Wood, Hydrolyzing Cellulose and Producing Poly-3-hydroxybutyrate.</title>
        <authorList>
            <person name="Mieszkin S."/>
            <person name="Pouder E."/>
            <person name="Uroz S."/>
            <person name="Simon-Colin C."/>
            <person name="Alain K."/>
        </authorList>
    </citation>
    <scope>NUCLEOTIDE SEQUENCE</scope>
    <source>
        <strain evidence="9">HW T2.11</strain>
    </source>
</reference>
<evidence type="ECO:0000313" key="9">
    <source>
        <dbReference type="EMBL" id="MCB8874909.1"/>
    </source>
</evidence>
<dbReference type="InterPro" id="IPR010930">
    <property type="entry name" value="Flg_bb/hook_C_dom"/>
</dbReference>
<dbReference type="EMBL" id="JAESVB010000002">
    <property type="protein sequence ID" value="MCB8874909.1"/>
    <property type="molecule type" value="Genomic_DNA"/>
</dbReference>
<evidence type="ECO:0000256" key="3">
    <source>
        <dbReference type="ARBA" id="ARBA00017941"/>
    </source>
</evidence>